<dbReference type="PANTHER" id="PTHR43790">
    <property type="entry name" value="CARBOHYDRATE TRANSPORT ATP-BINDING PROTEIN MG119-RELATED"/>
    <property type="match status" value="1"/>
</dbReference>
<evidence type="ECO:0000313" key="11">
    <source>
        <dbReference type="EMBL" id="BBH49481.1"/>
    </source>
</evidence>
<dbReference type="PROSITE" id="PS00211">
    <property type="entry name" value="ABC_TRANSPORTER_1"/>
    <property type="match status" value="1"/>
</dbReference>
<dbReference type="SUPFAM" id="SSF52540">
    <property type="entry name" value="P-loop containing nucleoside triphosphate hydrolases"/>
    <property type="match status" value="2"/>
</dbReference>
<dbReference type="InterPro" id="IPR003593">
    <property type="entry name" value="AAA+_ATPase"/>
</dbReference>
<evidence type="ECO:0000256" key="2">
    <source>
        <dbReference type="ARBA" id="ARBA00009404"/>
    </source>
</evidence>
<dbReference type="KEGG" id="pcat:Pcatena_00680"/>
<dbReference type="Pfam" id="PF00005">
    <property type="entry name" value="ABC_tran"/>
    <property type="match status" value="2"/>
</dbReference>
<dbReference type="InterPro" id="IPR027417">
    <property type="entry name" value="P-loop_NTPase"/>
</dbReference>
<evidence type="ECO:0000259" key="10">
    <source>
        <dbReference type="PROSITE" id="PS50893"/>
    </source>
</evidence>
<dbReference type="EC" id="7.6.2.13" evidence="8"/>
<accession>A0A3G9JVJ1</accession>
<evidence type="ECO:0000256" key="4">
    <source>
        <dbReference type="ARBA" id="ARBA00019459"/>
    </source>
</evidence>
<keyword evidence="5" id="KW-0547">Nucleotide-binding</keyword>
<keyword evidence="6 11" id="KW-0067">ATP-binding</keyword>
<feature type="domain" description="ABC transporter" evidence="10">
    <location>
        <begin position="31"/>
        <end position="260"/>
    </location>
</feature>
<reference evidence="12" key="1">
    <citation type="submission" date="2018-11" db="EMBL/GenBank/DDBJ databases">
        <title>Comparative genomics of Parolsenella catena and Libanicoccus massiliensis: Reclassification of Libanicoccus massiliensis as Parolsenella massiliensis comb. nov.</title>
        <authorList>
            <person name="Sakamoto M."/>
            <person name="Ikeyama N."/>
            <person name="Murakami T."/>
            <person name="Mori H."/>
            <person name="Yuki M."/>
            <person name="Ohkuma M."/>
        </authorList>
    </citation>
    <scope>NUCLEOTIDE SEQUENCE [LARGE SCALE GENOMIC DNA]</scope>
    <source>
        <strain evidence="12">JCM 31932</strain>
    </source>
</reference>
<keyword evidence="12" id="KW-1185">Reference proteome</keyword>
<dbReference type="PROSITE" id="PS50893">
    <property type="entry name" value="ABC_TRANSPORTER_2"/>
    <property type="match status" value="2"/>
</dbReference>
<dbReference type="GO" id="GO:0005886">
    <property type="term" value="C:plasma membrane"/>
    <property type="evidence" value="ECO:0007669"/>
    <property type="project" value="UniProtKB-SubCell"/>
</dbReference>
<dbReference type="InterPro" id="IPR050107">
    <property type="entry name" value="ABC_carbohydrate_import_ATPase"/>
</dbReference>
<comment type="subunit">
    <text evidence="3">The complex is composed of two ATP-binding proteins (LsrA), two transmembrane proteins (LsrC and LsrD) and a solute-binding protein (LsrB).</text>
</comment>
<name>A0A3G9JVJ1_9ACTN</name>
<dbReference type="PANTHER" id="PTHR43790:SF2">
    <property type="entry name" value="AUTOINDUCER 2 IMPORT ATP-BINDING PROTEIN LSRA"/>
    <property type="match status" value="1"/>
</dbReference>
<evidence type="ECO:0000256" key="9">
    <source>
        <dbReference type="ARBA" id="ARBA00034076"/>
    </source>
</evidence>
<dbReference type="AlphaFoldDB" id="A0A3G9JVJ1"/>
<comment type="similarity">
    <text evidence="2">Belongs to the ABC transporter superfamily. AI-2 autoinducer porter (TC 3.A.1.2.8) family.</text>
</comment>
<evidence type="ECO:0000256" key="7">
    <source>
        <dbReference type="ARBA" id="ARBA00023747"/>
    </source>
</evidence>
<proteinExistence type="inferred from homology"/>
<evidence type="ECO:0000256" key="8">
    <source>
        <dbReference type="ARBA" id="ARBA00023798"/>
    </source>
</evidence>
<dbReference type="GO" id="GO:0016887">
    <property type="term" value="F:ATP hydrolysis activity"/>
    <property type="evidence" value="ECO:0007669"/>
    <property type="project" value="InterPro"/>
</dbReference>
<dbReference type="OrthoDB" id="39350at2"/>
<gene>
    <name evidence="11" type="primary">rbsA_1</name>
    <name evidence="11" type="ORF">Pcatena_00680</name>
</gene>
<feature type="domain" description="ABC transporter" evidence="10">
    <location>
        <begin position="277"/>
        <end position="520"/>
    </location>
</feature>
<dbReference type="GeneID" id="88848210"/>
<protein>
    <recommendedName>
        <fullName evidence="4">Autoinducer 2 import ATP-binding protein LsrA</fullName>
        <ecNumber evidence="8">7.6.2.13</ecNumber>
    </recommendedName>
</protein>
<dbReference type="CDD" id="cd03216">
    <property type="entry name" value="ABC_Carb_Monos_I"/>
    <property type="match status" value="1"/>
</dbReference>
<evidence type="ECO:0000256" key="6">
    <source>
        <dbReference type="ARBA" id="ARBA00022840"/>
    </source>
</evidence>
<dbReference type="SMART" id="SM00382">
    <property type="entry name" value="AAA"/>
    <property type="match status" value="2"/>
</dbReference>
<dbReference type="InterPro" id="IPR017871">
    <property type="entry name" value="ABC_transporter-like_CS"/>
</dbReference>
<comment type="subcellular location">
    <subcellularLocation>
        <location evidence="1">Cell inner membrane</location>
        <topology evidence="1">Peripheral membrane protein</topology>
    </subcellularLocation>
</comment>
<comment type="function">
    <text evidence="7">Part of the ABC transporter complex LsrABCD involved in autoinducer 2 (AI-2) import. Responsible for energy coupling to the transport system.</text>
</comment>
<dbReference type="GO" id="GO:0005524">
    <property type="term" value="F:ATP binding"/>
    <property type="evidence" value="ECO:0007669"/>
    <property type="project" value="UniProtKB-KW"/>
</dbReference>
<organism evidence="11 12">
    <name type="scientific">Parolsenella catena</name>
    <dbReference type="NCBI Taxonomy" id="2003188"/>
    <lineage>
        <taxon>Bacteria</taxon>
        <taxon>Bacillati</taxon>
        <taxon>Actinomycetota</taxon>
        <taxon>Coriobacteriia</taxon>
        <taxon>Coriobacteriales</taxon>
        <taxon>Atopobiaceae</taxon>
        <taxon>Parolsenella</taxon>
    </lineage>
</organism>
<evidence type="ECO:0000256" key="3">
    <source>
        <dbReference type="ARBA" id="ARBA00011262"/>
    </source>
</evidence>
<dbReference type="Gene3D" id="3.40.50.300">
    <property type="entry name" value="P-loop containing nucleotide triphosphate hydrolases"/>
    <property type="match status" value="2"/>
</dbReference>
<dbReference type="CDD" id="cd03215">
    <property type="entry name" value="ABC_Carb_Monos_II"/>
    <property type="match status" value="1"/>
</dbReference>
<comment type="catalytic activity">
    <reaction evidence="9">
        <text>ATP + H2O + (2R,4S)-2-methyl-2,3,3,4-tetrahydroxytetrahydrofuran-[AI-2-binding protein]Side 1 = ADP + phosphate + (2R,4S)-2-methyl-2,3,3,4-tetrahydroxytetrahydrofuranSide 2 + [AI-2-binding protein]Side 1.</text>
        <dbReference type="EC" id="7.6.2.13"/>
    </reaction>
</comment>
<dbReference type="Proteomes" id="UP000273154">
    <property type="component" value="Chromosome"/>
</dbReference>
<sequence>MTNETQSSPAAGSADALREVVEDIKGRSKLLSVHDIYKSFGTNAVLKGISLEVDHGEVLALIGGNGAGKSTLMKIIMGIYSADSGDVVIDGDKVDISNPKAALAHSIYMVPQEPMLFPNMTVRENITIGFEEKANVLNERLEKVMGQTGWHMDLERKAMTLSIAEQGMVEILRGLMRNPEVLILDEPTSALTFDEVQSLFNCVRELQKQNIGIIYITHRLAEVFELATSVAILRDGIVAMQGNIKDFTREDLVRGLLPPDASNIRSDTAAAARAIDYDADPVLELQGFSGYGFKDVNLKVYPGEIVGMAGVVGAGRTEMATTIFGMEKPLGGKVLLDGKDITGKSTADVINAGINYVPEDRFADALFRIRDVSENTTSSLLCGKRLGNFLLNFKKEEEISQQYVNDFRTKVTGLDQEVGGLSGGNQQKIIIGRIFASEPRLVILDEPTRGIDAAARGDVYAVLNKLRESGVSILLISSDMEEVVELADRAVVMFQGRINSEFQKADISQDNLMSAAFGVTSDKGAVSA</sequence>
<dbReference type="EMBL" id="AP019367">
    <property type="protein sequence ID" value="BBH49481.1"/>
    <property type="molecule type" value="Genomic_DNA"/>
</dbReference>
<evidence type="ECO:0000256" key="1">
    <source>
        <dbReference type="ARBA" id="ARBA00004417"/>
    </source>
</evidence>
<dbReference type="InterPro" id="IPR003439">
    <property type="entry name" value="ABC_transporter-like_ATP-bd"/>
</dbReference>
<dbReference type="RefSeq" id="WP_126420614.1">
    <property type="nucleotide sequence ID" value="NZ_AP019367.1"/>
</dbReference>
<evidence type="ECO:0000256" key="5">
    <source>
        <dbReference type="ARBA" id="ARBA00022741"/>
    </source>
</evidence>
<evidence type="ECO:0000313" key="12">
    <source>
        <dbReference type="Proteomes" id="UP000273154"/>
    </source>
</evidence>